<reference evidence="1" key="2">
    <citation type="submission" date="2017-11" db="EMBL/GenBank/DDBJ databases">
        <title>Coralsnake Venomics: Analyses of Venom Gland Transcriptomes and Proteomes of Six Brazilian Taxa.</title>
        <authorList>
            <person name="Aird S.D."/>
            <person name="Jorge da Silva N."/>
            <person name="Qiu L."/>
            <person name="Villar-Briones A."/>
            <person name="Aparecida-Saddi V."/>
            <person name="Campos-Telles M.P."/>
            <person name="Grau M."/>
            <person name="Mikheyev A.S."/>
        </authorList>
    </citation>
    <scope>NUCLEOTIDE SEQUENCE</scope>
    <source>
        <tissue evidence="1">Venom_gland</tissue>
    </source>
</reference>
<protein>
    <submittedName>
        <fullName evidence="1">Uncharacterized protein</fullName>
    </submittedName>
</protein>
<reference evidence="1" key="1">
    <citation type="submission" date="2017-07" db="EMBL/GenBank/DDBJ databases">
        <authorList>
            <person name="Mikheyev A."/>
            <person name="Grau M."/>
        </authorList>
    </citation>
    <scope>NUCLEOTIDE SEQUENCE</scope>
    <source>
        <tissue evidence="1">Venom_gland</tissue>
    </source>
</reference>
<organism evidence="1">
    <name type="scientific">Micrurus lemniscatus lemniscatus</name>
    <dbReference type="NCBI Taxonomy" id="129467"/>
    <lineage>
        <taxon>Eukaryota</taxon>
        <taxon>Metazoa</taxon>
        <taxon>Chordata</taxon>
        <taxon>Craniata</taxon>
        <taxon>Vertebrata</taxon>
        <taxon>Euteleostomi</taxon>
        <taxon>Lepidosauria</taxon>
        <taxon>Squamata</taxon>
        <taxon>Bifurcata</taxon>
        <taxon>Unidentata</taxon>
        <taxon>Episquamata</taxon>
        <taxon>Toxicofera</taxon>
        <taxon>Serpentes</taxon>
        <taxon>Colubroidea</taxon>
        <taxon>Elapidae</taxon>
        <taxon>Elapinae</taxon>
        <taxon>Micrurus</taxon>
    </lineage>
</organism>
<dbReference type="EMBL" id="IACK01133502">
    <property type="protein sequence ID" value="LAA89647.1"/>
    <property type="molecule type" value="Transcribed_RNA"/>
</dbReference>
<dbReference type="AlphaFoldDB" id="A0A2D4IZP8"/>
<proteinExistence type="predicted"/>
<accession>A0A2D4IZP8</accession>
<sequence length="119" mass="13364">MDVSVSRRKLNAAPSSLSGEPGHILRIKPFHVGDSRELEGYQEAASAMPEQCTGRPLPGVRQDIPSQDRVKQRLEWRMATEGAGWAENCQFLNFLLLYILKKRHADFLPLSQPNGLCHP</sequence>
<evidence type="ECO:0000313" key="1">
    <source>
        <dbReference type="EMBL" id="LAA89647.1"/>
    </source>
</evidence>
<name>A0A2D4IZP8_MICLE</name>